<dbReference type="GO" id="GO:0045337">
    <property type="term" value="P:farnesyl diphosphate biosynthetic process"/>
    <property type="evidence" value="ECO:0007669"/>
    <property type="project" value="TreeGrafter"/>
</dbReference>
<dbReference type="FunFam" id="1.10.600.10:FF:000021">
    <property type="entry name" value="Farnesyl pyrophosphate synthase"/>
    <property type="match status" value="1"/>
</dbReference>
<dbReference type="Gene3D" id="1.10.600.10">
    <property type="entry name" value="Farnesyl Diphosphate Synthase"/>
    <property type="match status" value="1"/>
</dbReference>
<keyword evidence="2 6" id="KW-0808">Transferase</keyword>
<dbReference type="InterPro" id="IPR039702">
    <property type="entry name" value="FPS1-like"/>
</dbReference>
<evidence type="ECO:0000313" key="8">
    <source>
        <dbReference type="Proteomes" id="UP001431209"/>
    </source>
</evidence>
<dbReference type="GO" id="GO:0004337">
    <property type="term" value="F:(2E,6E)-farnesyl diphosphate synthase activity"/>
    <property type="evidence" value="ECO:0007669"/>
    <property type="project" value="TreeGrafter"/>
</dbReference>
<keyword evidence="8" id="KW-1185">Reference proteome</keyword>
<dbReference type="PROSITE" id="PS00723">
    <property type="entry name" value="POLYPRENYL_SYNTHASE_1"/>
    <property type="match status" value="1"/>
</dbReference>
<keyword evidence="3" id="KW-0479">Metal-binding</keyword>
<dbReference type="InterPro" id="IPR033749">
    <property type="entry name" value="Polyprenyl_synt_CS"/>
</dbReference>
<dbReference type="GO" id="GO:0046872">
    <property type="term" value="F:metal ion binding"/>
    <property type="evidence" value="ECO:0007669"/>
    <property type="project" value="UniProtKB-KW"/>
</dbReference>
<evidence type="ECO:0000256" key="3">
    <source>
        <dbReference type="ARBA" id="ARBA00022723"/>
    </source>
</evidence>
<organism evidence="7 8">
    <name type="scientific">Acrasis kona</name>
    <dbReference type="NCBI Taxonomy" id="1008807"/>
    <lineage>
        <taxon>Eukaryota</taxon>
        <taxon>Discoba</taxon>
        <taxon>Heterolobosea</taxon>
        <taxon>Tetramitia</taxon>
        <taxon>Eutetramitia</taxon>
        <taxon>Acrasidae</taxon>
        <taxon>Acrasis</taxon>
    </lineage>
</organism>
<dbReference type="PANTHER" id="PTHR11525">
    <property type="entry name" value="FARNESYL-PYROPHOSPHATE SYNTHETASE"/>
    <property type="match status" value="1"/>
</dbReference>
<dbReference type="SFLD" id="SFLDS00005">
    <property type="entry name" value="Isoprenoid_Synthase_Type_I"/>
    <property type="match status" value="1"/>
</dbReference>
<evidence type="ECO:0000256" key="1">
    <source>
        <dbReference type="ARBA" id="ARBA00001946"/>
    </source>
</evidence>
<comment type="cofactor">
    <cofactor evidence="1">
        <name>Mg(2+)</name>
        <dbReference type="ChEBI" id="CHEBI:18420"/>
    </cofactor>
</comment>
<accession>A0AAW2YGP5</accession>
<comment type="pathway">
    <text evidence="5">Pheromone biosynthesis.</text>
</comment>
<dbReference type="Pfam" id="PF00348">
    <property type="entry name" value="polyprenyl_synt"/>
    <property type="match status" value="1"/>
</dbReference>
<dbReference type="GO" id="GO:0004161">
    <property type="term" value="F:dimethylallyltranstransferase activity"/>
    <property type="evidence" value="ECO:0007669"/>
    <property type="project" value="TreeGrafter"/>
</dbReference>
<name>A0AAW2YGP5_9EUKA</name>
<dbReference type="GO" id="GO:0005737">
    <property type="term" value="C:cytoplasm"/>
    <property type="evidence" value="ECO:0007669"/>
    <property type="project" value="TreeGrafter"/>
</dbReference>
<dbReference type="CDD" id="cd00685">
    <property type="entry name" value="Trans_IPPS_HT"/>
    <property type="match status" value="1"/>
</dbReference>
<dbReference type="PROSITE" id="PS00444">
    <property type="entry name" value="POLYPRENYL_SYNTHASE_2"/>
    <property type="match status" value="1"/>
</dbReference>
<evidence type="ECO:0000256" key="6">
    <source>
        <dbReference type="RuleBase" id="RU004466"/>
    </source>
</evidence>
<dbReference type="SUPFAM" id="SSF48576">
    <property type="entry name" value="Terpenoid synthases"/>
    <property type="match status" value="1"/>
</dbReference>
<dbReference type="InterPro" id="IPR000092">
    <property type="entry name" value="Polyprenyl_synt"/>
</dbReference>
<sequence>MSSEQNLRIGAAVLVGFGTCYFGGKIVDSINKWVNREQTGTVKNIAPDQKIRMFMDVFEELKSFLLDDLKHYEVTAEFNDYVRQVLEYNVPHGKLNRGLAVIDTLLILKNYKVTDKELHDAAVLGWCIEWLQAMFLMADDLMDDSLTRRGQPCWYKLPEVELVACNDFLIVETQIYKILKHYFGKNDNFLQIVDLFKETQYQTEIGQLFDLRTQPPQNTKAGKVDLNKYTQNTYDRIVKYKTAFYSFYLPIALGLLVSGITNESTYRTAEEICVKMGVFFQVQDDYLDCYGDEAIIGKVGRDIEEAKCSWLVVQALHLSTPAQRRMLQENYGKSDPSNVAKVKNLYKELGVQQVYKNYEKDVEAELRALIGNVTGINSNIFTKLLDKIVNRQK</sequence>
<comment type="similarity">
    <text evidence="6">Belongs to the FPP/GGPP synthase family.</text>
</comment>
<dbReference type="Proteomes" id="UP001431209">
    <property type="component" value="Unassembled WGS sequence"/>
</dbReference>
<evidence type="ECO:0000256" key="2">
    <source>
        <dbReference type="ARBA" id="ARBA00022679"/>
    </source>
</evidence>
<evidence type="ECO:0000313" key="7">
    <source>
        <dbReference type="EMBL" id="KAL0476471.1"/>
    </source>
</evidence>
<dbReference type="GO" id="GO:0042811">
    <property type="term" value="P:pheromone biosynthetic process"/>
    <property type="evidence" value="ECO:0007669"/>
    <property type="project" value="UniProtKB-ARBA"/>
</dbReference>
<dbReference type="SFLD" id="SFLDG01017">
    <property type="entry name" value="Polyprenyl_Transferase_Like"/>
    <property type="match status" value="1"/>
</dbReference>
<reference evidence="7 8" key="1">
    <citation type="submission" date="2024-03" db="EMBL/GenBank/DDBJ databases">
        <title>The Acrasis kona genome and developmental transcriptomes reveal deep origins of eukaryotic multicellular pathways.</title>
        <authorList>
            <person name="Sheikh S."/>
            <person name="Fu C.-J."/>
            <person name="Brown M.W."/>
            <person name="Baldauf S.L."/>
        </authorList>
    </citation>
    <scope>NUCLEOTIDE SEQUENCE [LARGE SCALE GENOMIC DNA]</scope>
    <source>
        <strain evidence="7 8">ATCC MYA-3509</strain>
    </source>
</reference>
<evidence type="ECO:0000256" key="4">
    <source>
        <dbReference type="ARBA" id="ARBA00022842"/>
    </source>
</evidence>
<dbReference type="EMBL" id="JAOPGA020000047">
    <property type="protein sequence ID" value="KAL0476471.1"/>
    <property type="molecule type" value="Genomic_DNA"/>
</dbReference>
<dbReference type="AlphaFoldDB" id="A0AAW2YGP5"/>
<dbReference type="InterPro" id="IPR008949">
    <property type="entry name" value="Isoprenoid_synthase_dom_sf"/>
</dbReference>
<comment type="caution">
    <text evidence="7">The sequence shown here is derived from an EMBL/GenBank/DDBJ whole genome shotgun (WGS) entry which is preliminary data.</text>
</comment>
<keyword evidence="4" id="KW-0460">Magnesium</keyword>
<protein>
    <submittedName>
        <fullName evidence="7">Farnesyl pyrophosphate synthase</fullName>
    </submittedName>
</protein>
<dbReference type="PANTHER" id="PTHR11525:SF0">
    <property type="entry name" value="FARNESYL PYROPHOSPHATE SYNTHASE"/>
    <property type="match status" value="1"/>
</dbReference>
<gene>
    <name evidence="7" type="ORF">AKO1_006106</name>
</gene>
<evidence type="ECO:0000256" key="5">
    <source>
        <dbReference type="ARBA" id="ARBA00033740"/>
    </source>
</evidence>
<proteinExistence type="inferred from homology"/>